<feature type="transmembrane region" description="Helical" evidence="5">
    <location>
        <begin position="12"/>
        <end position="32"/>
    </location>
</feature>
<dbReference type="EMBL" id="NGKB01000011">
    <property type="protein sequence ID" value="RSU12341.1"/>
    <property type="molecule type" value="Genomic_DNA"/>
</dbReference>
<dbReference type="PIRSF" id="PIRSF006060">
    <property type="entry name" value="AA_transporter"/>
    <property type="match status" value="1"/>
</dbReference>
<dbReference type="InterPro" id="IPR002293">
    <property type="entry name" value="AA/rel_permease1"/>
</dbReference>
<evidence type="ECO:0000256" key="1">
    <source>
        <dbReference type="ARBA" id="ARBA00004141"/>
    </source>
</evidence>
<evidence type="ECO:0000313" key="6">
    <source>
        <dbReference type="EMBL" id="RSU12341.1"/>
    </source>
</evidence>
<feature type="transmembrane region" description="Helical" evidence="5">
    <location>
        <begin position="333"/>
        <end position="355"/>
    </location>
</feature>
<dbReference type="GO" id="GO:0015179">
    <property type="term" value="F:L-amino acid transmembrane transporter activity"/>
    <property type="evidence" value="ECO:0007669"/>
    <property type="project" value="TreeGrafter"/>
</dbReference>
<evidence type="ECO:0000256" key="5">
    <source>
        <dbReference type="SAM" id="Phobius"/>
    </source>
</evidence>
<evidence type="ECO:0008006" key="8">
    <source>
        <dbReference type="Google" id="ProtNLM"/>
    </source>
</evidence>
<evidence type="ECO:0000256" key="4">
    <source>
        <dbReference type="ARBA" id="ARBA00023136"/>
    </source>
</evidence>
<dbReference type="Gene3D" id="1.20.1740.10">
    <property type="entry name" value="Amino acid/polyamine transporter I"/>
    <property type="match status" value="1"/>
</dbReference>
<dbReference type="AlphaFoldDB" id="A0A430AWA0"/>
<feature type="transmembrane region" description="Helical" evidence="5">
    <location>
        <begin position="286"/>
        <end position="312"/>
    </location>
</feature>
<dbReference type="RefSeq" id="WP_126795177.1">
    <property type="nucleotide sequence ID" value="NZ_CP060720.1"/>
</dbReference>
<keyword evidence="3 5" id="KW-1133">Transmembrane helix</keyword>
<dbReference type="PANTHER" id="PTHR11785:SF512">
    <property type="entry name" value="SOBREMESA, ISOFORM B"/>
    <property type="match status" value="1"/>
</dbReference>
<gene>
    <name evidence="6" type="ORF">CBF28_10905</name>
</gene>
<feature type="transmembrane region" description="Helical" evidence="5">
    <location>
        <begin position="367"/>
        <end position="386"/>
    </location>
</feature>
<feature type="transmembrane region" description="Helical" evidence="5">
    <location>
        <begin position="426"/>
        <end position="445"/>
    </location>
</feature>
<feature type="transmembrane region" description="Helical" evidence="5">
    <location>
        <begin position="101"/>
        <end position="125"/>
    </location>
</feature>
<proteinExistence type="predicted"/>
<protein>
    <recommendedName>
        <fullName evidence="8">Amino acid permease</fullName>
    </recommendedName>
</protein>
<accession>A0A430AWA0</accession>
<keyword evidence="2 5" id="KW-0812">Transmembrane</keyword>
<feature type="transmembrane region" description="Helical" evidence="5">
    <location>
        <begin position="131"/>
        <end position="150"/>
    </location>
</feature>
<comment type="caution">
    <text evidence="6">The sequence shown here is derived from an EMBL/GenBank/DDBJ whole genome shotgun (WGS) entry which is preliminary data.</text>
</comment>
<feature type="transmembrane region" description="Helical" evidence="5">
    <location>
        <begin position="162"/>
        <end position="179"/>
    </location>
</feature>
<reference evidence="6 7" key="1">
    <citation type="submission" date="2017-05" db="EMBL/GenBank/DDBJ databases">
        <title>Vagococcus spp. assemblies.</title>
        <authorList>
            <person name="Gulvik C.A."/>
        </authorList>
    </citation>
    <scope>NUCLEOTIDE SEQUENCE [LARGE SCALE GENOMIC DNA]</scope>
    <source>
        <strain evidence="6 7">SS1714</strain>
    </source>
</reference>
<comment type="subcellular location">
    <subcellularLocation>
        <location evidence="1">Membrane</location>
        <topology evidence="1">Multi-pass membrane protein</topology>
    </subcellularLocation>
</comment>
<dbReference type="GeneID" id="95581157"/>
<dbReference type="GO" id="GO:0016020">
    <property type="term" value="C:membrane"/>
    <property type="evidence" value="ECO:0007669"/>
    <property type="project" value="UniProtKB-SubCell"/>
</dbReference>
<dbReference type="OrthoDB" id="3181223at2"/>
<dbReference type="InterPro" id="IPR050598">
    <property type="entry name" value="AminoAcid_Transporter"/>
</dbReference>
<evidence type="ECO:0000256" key="3">
    <source>
        <dbReference type="ARBA" id="ARBA00022989"/>
    </source>
</evidence>
<sequence length="449" mass="48706">MGGIFINQNKSYGLWTATAMIVGICVGSGIFFKVDDILTFTGGNVFLGALVFIIGAFSIIFGSISLSNLASISTKTGGIVGYFEDFYSNKLASAVGWFQTFLYYPTIAVVVAWASGIYTCLLFNLPNQLDLQMGIGFLYLLFFYLINIISSSIGGKFQVISSVIKLIPLIGVGVVAIFFKQAQPEIPANVEPVQLTNVGIGWLAALAPTAFSYDGWAISLSISNEVKDSKKTMPLALTIAPIIVLFVYLSYFLGMNKILGPEYILSTGDGAVMAIGQLLLGRSGEIVILIFILISMLGVVNGVALGHIRMPYALASKEMVPSAKKIVTHKKGFLGNYSAMISLTCAIFWFGVHYLTQKFHLMATGDISEIAIVFGYLFYSILYVKVMMLYKEKVITNFFTGVVSPTLAMIGGLIIIVGGFSSNPASMSVFFIICLSFCVTGYLFYKNKH</sequence>
<keyword evidence="4 5" id="KW-0472">Membrane</keyword>
<dbReference type="Pfam" id="PF13520">
    <property type="entry name" value="AA_permease_2"/>
    <property type="match status" value="1"/>
</dbReference>
<evidence type="ECO:0000256" key="2">
    <source>
        <dbReference type="ARBA" id="ARBA00022692"/>
    </source>
</evidence>
<feature type="transmembrane region" description="Helical" evidence="5">
    <location>
        <begin position="234"/>
        <end position="253"/>
    </location>
</feature>
<dbReference type="PANTHER" id="PTHR11785">
    <property type="entry name" value="AMINO ACID TRANSPORTER"/>
    <property type="match status" value="1"/>
</dbReference>
<organism evidence="6 7">
    <name type="scientific">Vagococcus carniphilus</name>
    <dbReference type="NCBI Taxonomy" id="218144"/>
    <lineage>
        <taxon>Bacteria</taxon>
        <taxon>Bacillati</taxon>
        <taxon>Bacillota</taxon>
        <taxon>Bacilli</taxon>
        <taxon>Lactobacillales</taxon>
        <taxon>Enterococcaceae</taxon>
        <taxon>Vagococcus</taxon>
    </lineage>
</organism>
<feature type="transmembrane region" description="Helical" evidence="5">
    <location>
        <begin position="398"/>
        <end position="420"/>
    </location>
</feature>
<dbReference type="Proteomes" id="UP000288028">
    <property type="component" value="Unassembled WGS sequence"/>
</dbReference>
<keyword evidence="7" id="KW-1185">Reference proteome</keyword>
<evidence type="ECO:0000313" key="7">
    <source>
        <dbReference type="Proteomes" id="UP000288028"/>
    </source>
</evidence>
<feature type="transmembrane region" description="Helical" evidence="5">
    <location>
        <begin position="199"/>
        <end position="222"/>
    </location>
</feature>
<name>A0A430AWA0_9ENTE</name>
<feature type="transmembrane region" description="Helical" evidence="5">
    <location>
        <begin position="44"/>
        <end position="66"/>
    </location>
</feature>